<accession>A0ABV2JPK0</accession>
<keyword evidence="3" id="KW-0812">Transmembrane</keyword>
<evidence type="ECO:0000259" key="2">
    <source>
        <dbReference type="Pfam" id="PF16220"/>
    </source>
</evidence>
<evidence type="ECO:0000313" key="3">
    <source>
        <dbReference type="EMBL" id="MET3650773.1"/>
    </source>
</evidence>
<dbReference type="PANTHER" id="PTHR30273:SF2">
    <property type="entry name" value="PROTEIN FECR"/>
    <property type="match status" value="1"/>
</dbReference>
<dbReference type="Pfam" id="PF16220">
    <property type="entry name" value="DUF4880"/>
    <property type="match status" value="1"/>
</dbReference>
<dbReference type="Proteomes" id="UP001549184">
    <property type="component" value="Unassembled WGS sequence"/>
</dbReference>
<dbReference type="Gene3D" id="2.60.120.1440">
    <property type="match status" value="1"/>
</dbReference>
<feature type="domain" description="FecR N-terminal" evidence="2">
    <location>
        <begin position="20"/>
        <end position="58"/>
    </location>
</feature>
<dbReference type="Pfam" id="PF04773">
    <property type="entry name" value="FecR"/>
    <property type="match status" value="1"/>
</dbReference>
<keyword evidence="3" id="KW-0472">Membrane</keyword>
<feature type="domain" description="FecR protein" evidence="1">
    <location>
        <begin position="140"/>
        <end position="232"/>
    </location>
</feature>
<gene>
    <name evidence="3" type="ORF">ABIC75_000475</name>
</gene>
<proteinExistence type="predicted"/>
<dbReference type="InterPro" id="IPR006860">
    <property type="entry name" value="FecR"/>
</dbReference>
<dbReference type="RefSeq" id="WP_354012255.1">
    <property type="nucleotide sequence ID" value="NZ_JBEPMU010000001.1"/>
</dbReference>
<evidence type="ECO:0000313" key="4">
    <source>
        <dbReference type="Proteomes" id="UP001549184"/>
    </source>
</evidence>
<comment type="caution">
    <text evidence="3">The sequence shown here is derived from an EMBL/GenBank/DDBJ whole genome shotgun (WGS) entry which is preliminary data.</text>
</comment>
<dbReference type="EMBL" id="JBEPMU010000001">
    <property type="protein sequence ID" value="MET3650773.1"/>
    <property type="molecule type" value="Genomic_DNA"/>
</dbReference>
<name>A0ABV2JPK0_9GAMM</name>
<reference evidence="3 4" key="1">
    <citation type="submission" date="2024-06" db="EMBL/GenBank/DDBJ databases">
        <title>Sorghum-associated microbial communities from plants grown in Nebraska, USA.</title>
        <authorList>
            <person name="Schachtman D."/>
        </authorList>
    </citation>
    <scope>NUCLEOTIDE SEQUENCE [LARGE SCALE GENOMIC DNA]</scope>
    <source>
        <strain evidence="3 4">1073</strain>
    </source>
</reference>
<evidence type="ECO:0000259" key="1">
    <source>
        <dbReference type="Pfam" id="PF04773"/>
    </source>
</evidence>
<sequence length="374" mass="40764">MTDFARHREAAERQRRATEDAASWYLDQQDGLDETQQAQFMAWLRESPLHVTEYLAIAHLHGDLGAASALDPLSEAELCKLAVDDASVVALPVPRTPELAPAAPARPRRLAWLAQAAAVAMVLGTGAASWLQSAPQAWDSYASARDAVRSATLADGTDVQIDRDSVVVVSMSDTARRIDVLHGGALFDVAHDTTRPLRVRLGANDLQDIGTVFDAHRSADGGRVTVVSGKVEVWQREDKPWAPEGLGERRTSLTQLTAGQEATMHVDGSLDVVDHHADLARSTHWLPSDIHFESASVADVARRFNAYNSRPLVIEDARIGATLISGRFHARDMDSFVAYLLTLPDVQVIRSVDDVRVVRAATTLSHVRAVRKNS</sequence>
<dbReference type="PANTHER" id="PTHR30273">
    <property type="entry name" value="PERIPLASMIC SIGNAL SENSOR AND SIGMA FACTOR ACTIVATOR FECR-RELATED"/>
    <property type="match status" value="1"/>
</dbReference>
<organism evidence="3 4">
    <name type="scientific">Dyella japonica</name>
    <dbReference type="NCBI Taxonomy" id="231455"/>
    <lineage>
        <taxon>Bacteria</taxon>
        <taxon>Pseudomonadati</taxon>
        <taxon>Pseudomonadota</taxon>
        <taxon>Gammaproteobacteria</taxon>
        <taxon>Lysobacterales</taxon>
        <taxon>Rhodanobacteraceae</taxon>
        <taxon>Dyella</taxon>
    </lineage>
</organism>
<dbReference type="PIRSF" id="PIRSF018266">
    <property type="entry name" value="FecR"/>
    <property type="match status" value="1"/>
</dbReference>
<protein>
    <submittedName>
        <fullName evidence="3">Transmembrane sensor</fullName>
    </submittedName>
</protein>
<dbReference type="InterPro" id="IPR032623">
    <property type="entry name" value="FecR_N"/>
</dbReference>
<dbReference type="InterPro" id="IPR012373">
    <property type="entry name" value="Ferrdict_sens_TM"/>
</dbReference>
<keyword evidence="4" id="KW-1185">Reference proteome</keyword>